<keyword evidence="3" id="KW-1185">Reference proteome</keyword>
<proteinExistence type="predicted"/>
<evidence type="ECO:0000313" key="2">
    <source>
        <dbReference type="EMBL" id="RNA44256.1"/>
    </source>
</evidence>
<protein>
    <submittedName>
        <fullName evidence="2">Uncharacterized protein</fullName>
    </submittedName>
</protein>
<name>A0A3M7T894_BRAPC</name>
<keyword evidence="1" id="KW-0472">Membrane</keyword>
<evidence type="ECO:0000313" key="3">
    <source>
        <dbReference type="Proteomes" id="UP000276133"/>
    </source>
</evidence>
<feature type="transmembrane region" description="Helical" evidence="1">
    <location>
        <begin position="38"/>
        <end position="63"/>
    </location>
</feature>
<sequence length="87" mass="10355">MNSDFKKSNVQFIRHACQYIPIITLFLHSVYYLNIFGILMFSLFLYYLILLLFGFGFGPRVPINRFVQKRAKKKKLQNQSLKSQTMK</sequence>
<accession>A0A3M7T894</accession>
<feature type="transmembrane region" description="Helical" evidence="1">
    <location>
        <begin position="12"/>
        <end position="32"/>
    </location>
</feature>
<evidence type="ECO:0000256" key="1">
    <source>
        <dbReference type="SAM" id="Phobius"/>
    </source>
</evidence>
<keyword evidence="1" id="KW-0812">Transmembrane</keyword>
<reference evidence="2 3" key="1">
    <citation type="journal article" date="2018" name="Sci. Rep.">
        <title>Genomic signatures of local adaptation to the degree of environmental predictability in rotifers.</title>
        <authorList>
            <person name="Franch-Gras L."/>
            <person name="Hahn C."/>
            <person name="Garcia-Roger E.M."/>
            <person name="Carmona M.J."/>
            <person name="Serra M."/>
            <person name="Gomez A."/>
        </authorList>
    </citation>
    <scope>NUCLEOTIDE SEQUENCE [LARGE SCALE GENOMIC DNA]</scope>
    <source>
        <strain evidence="2">HYR1</strain>
    </source>
</reference>
<keyword evidence="1" id="KW-1133">Transmembrane helix</keyword>
<dbReference type="EMBL" id="REGN01000128">
    <property type="protein sequence ID" value="RNA44256.1"/>
    <property type="molecule type" value="Genomic_DNA"/>
</dbReference>
<gene>
    <name evidence="2" type="ORF">BpHYR1_021605</name>
</gene>
<dbReference type="AlphaFoldDB" id="A0A3M7T894"/>
<dbReference type="Proteomes" id="UP000276133">
    <property type="component" value="Unassembled WGS sequence"/>
</dbReference>
<organism evidence="2 3">
    <name type="scientific">Brachionus plicatilis</name>
    <name type="common">Marine rotifer</name>
    <name type="synonym">Brachionus muelleri</name>
    <dbReference type="NCBI Taxonomy" id="10195"/>
    <lineage>
        <taxon>Eukaryota</taxon>
        <taxon>Metazoa</taxon>
        <taxon>Spiralia</taxon>
        <taxon>Gnathifera</taxon>
        <taxon>Rotifera</taxon>
        <taxon>Eurotatoria</taxon>
        <taxon>Monogononta</taxon>
        <taxon>Pseudotrocha</taxon>
        <taxon>Ploima</taxon>
        <taxon>Brachionidae</taxon>
        <taxon>Brachionus</taxon>
    </lineage>
</organism>
<comment type="caution">
    <text evidence="2">The sequence shown here is derived from an EMBL/GenBank/DDBJ whole genome shotgun (WGS) entry which is preliminary data.</text>
</comment>